<organism evidence="2 3">
    <name type="scientific">Micromonospora globispora</name>
    <dbReference type="NCBI Taxonomy" id="1450148"/>
    <lineage>
        <taxon>Bacteria</taxon>
        <taxon>Bacillati</taxon>
        <taxon>Actinomycetota</taxon>
        <taxon>Actinomycetes</taxon>
        <taxon>Micromonosporales</taxon>
        <taxon>Micromonosporaceae</taxon>
        <taxon>Micromonospora</taxon>
    </lineage>
</organism>
<name>A0A317KF79_9ACTN</name>
<dbReference type="InterPro" id="IPR027843">
    <property type="entry name" value="DUF4440"/>
</dbReference>
<evidence type="ECO:0000259" key="1">
    <source>
        <dbReference type="Pfam" id="PF14534"/>
    </source>
</evidence>
<dbReference type="OrthoDB" id="582586at2"/>
<accession>A0A317KF79</accession>
<gene>
    <name evidence="2" type="ORF">DLJ46_03610</name>
</gene>
<evidence type="ECO:0000313" key="3">
    <source>
        <dbReference type="Proteomes" id="UP000245683"/>
    </source>
</evidence>
<dbReference type="EMBL" id="QGSV01000074">
    <property type="protein sequence ID" value="PWU52122.1"/>
    <property type="molecule type" value="Genomic_DNA"/>
</dbReference>
<evidence type="ECO:0000313" key="2">
    <source>
        <dbReference type="EMBL" id="PWU52122.1"/>
    </source>
</evidence>
<dbReference type="RefSeq" id="WP_109943233.1">
    <property type="nucleotide sequence ID" value="NZ_QGSV01000074.1"/>
</dbReference>
<dbReference type="NCBIfam" id="TIGR02246">
    <property type="entry name" value="SgcJ/EcaC family oxidoreductase"/>
    <property type="match status" value="1"/>
</dbReference>
<keyword evidence="3" id="KW-1185">Reference proteome</keyword>
<dbReference type="AlphaFoldDB" id="A0A317KF79"/>
<protein>
    <submittedName>
        <fullName evidence="2">DUF4440 domain-containing protein</fullName>
    </submittedName>
</protein>
<sequence>MPTTDQTLAAVTDTDQAAVAGLTQRIIAAWRDHDAEAFADVFTEDGTMILPGVFCKGRGEIRGFMAAAFAGPYRGTQVTGQPFDVRFIGADVSVLLTQGGVLAAGETELPAERTVRASWLAVRQGGDWRLAAYQNSPRDN</sequence>
<feature type="domain" description="DUF4440" evidence="1">
    <location>
        <begin position="21"/>
        <end position="130"/>
    </location>
</feature>
<dbReference type="Proteomes" id="UP000245683">
    <property type="component" value="Unassembled WGS sequence"/>
</dbReference>
<dbReference type="Gene3D" id="3.10.450.50">
    <property type="match status" value="1"/>
</dbReference>
<proteinExistence type="predicted"/>
<dbReference type="InterPro" id="IPR032710">
    <property type="entry name" value="NTF2-like_dom_sf"/>
</dbReference>
<dbReference type="InterPro" id="IPR011944">
    <property type="entry name" value="Steroid_delta5-4_isomerase"/>
</dbReference>
<dbReference type="SUPFAM" id="SSF54427">
    <property type="entry name" value="NTF2-like"/>
    <property type="match status" value="1"/>
</dbReference>
<comment type="caution">
    <text evidence="2">The sequence shown here is derived from an EMBL/GenBank/DDBJ whole genome shotgun (WGS) entry which is preliminary data.</text>
</comment>
<dbReference type="Pfam" id="PF14534">
    <property type="entry name" value="DUF4440"/>
    <property type="match status" value="1"/>
</dbReference>
<reference evidence="3" key="1">
    <citation type="submission" date="2018-05" db="EMBL/GenBank/DDBJ databases">
        <title>Micromonospora globispora sp. nov. and Micromonospora rugosa sp. nov., isolated from marine sediment.</title>
        <authorList>
            <person name="Carro L."/>
            <person name="Aysel V."/>
            <person name="Cetin D."/>
            <person name="Igual J.M."/>
            <person name="Klenk H.-P."/>
            <person name="Trujillo M.E."/>
            <person name="Sahin N."/>
        </authorList>
    </citation>
    <scope>NUCLEOTIDE SEQUENCE [LARGE SCALE GENOMIC DNA]</scope>
    <source>
        <strain evidence="3">S2904</strain>
    </source>
</reference>